<dbReference type="GO" id="GO:0009403">
    <property type="term" value="P:toxin biosynthetic process"/>
    <property type="evidence" value="ECO:0007669"/>
    <property type="project" value="InterPro"/>
</dbReference>
<feature type="transmembrane region" description="Helical" evidence="5">
    <location>
        <begin position="32"/>
        <end position="52"/>
    </location>
</feature>
<dbReference type="Pfam" id="PF02674">
    <property type="entry name" value="Colicin_V"/>
    <property type="match status" value="1"/>
</dbReference>
<comment type="subcellular location">
    <subcellularLocation>
        <location evidence="1">Membrane</location>
        <topology evidence="1">Multi-pass membrane protein</topology>
    </subcellularLocation>
</comment>
<name>A0A1T2L6T8_9GAMM</name>
<keyword evidence="4 5" id="KW-0472">Membrane</keyword>
<accession>A0A1T2L6T8</accession>
<evidence type="ECO:0000256" key="5">
    <source>
        <dbReference type="SAM" id="Phobius"/>
    </source>
</evidence>
<reference evidence="6 7" key="1">
    <citation type="submission" date="2016-11" db="EMBL/GenBank/DDBJ databases">
        <title>Mixed transmission modes and dynamic genome evolution in an obligate animal-bacterial symbiosis.</title>
        <authorList>
            <person name="Russell S.L."/>
            <person name="Corbett-Detig R.B."/>
            <person name="Cavanaugh C.M."/>
        </authorList>
    </citation>
    <scope>NUCLEOTIDE SEQUENCE [LARGE SCALE GENOMIC DNA]</scope>
    <source>
        <strain evidence="6">Sveles-Q1</strain>
    </source>
</reference>
<evidence type="ECO:0000256" key="4">
    <source>
        <dbReference type="ARBA" id="ARBA00023136"/>
    </source>
</evidence>
<evidence type="ECO:0000256" key="2">
    <source>
        <dbReference type="ARBA" id="ARBA00022692"/>
    </source>
</evidence>
<sequence>MIWIDYVILTIVAISMVISVSRGFVREALSLVIWIAAFWIALTFSNDLALRLEGMIDTPSARMIAAFAILFLATLIVGGLTNFLIGQLVKKTGLGGTDRAVGMLFGIARGVLIVAIIVVFAGLTPLPQDPWWGESTFLVHFQRMAIWMISFLPAEYAGNFSY</sequence>
<feature type="transmembrane region" description="Helical" evidence="5">
    <location>
        <begin position="101"/>
        <end position="123"/>
    </location>
</feature>
<keyword evidence="7" id="KW-1185">Reference proteome</keyword>
<keyword evidence="2 5" id="KW-0812">Transmembrane</keyword>
<dbReference type="AlphaFoldDB" id="A0A1T2L6T8"/>
<protein>
    <submittedName>
        <fullName evidence="6">Colicin V production CvpA</fullName>
    </submittedName>
</protein>
<evidence type="ECO:0000313" key="6">
    <source>
        <dbReference type="EMBL" id="OOZ40825.1"/>
    </source>
</evidence>
<feature type="transmembrane region" description="Helical" evidence="5">
    <location>
        <begin position="64"/>
        <end position="89"/>
    </location>
</feature>
<organism evidence="6 7">
    <name type="scientific">Solemya pervernicosa gill symbiont</name>
    <dbReference type="NCBI Taxonomy" id="642797"/>
    <lineage>
        <taxon>Bacteria</taxon>
        <taxon>Pseudomonadati</taxon>
        <taxon>Pseudomonadota</taxon>
        <taxon>Gammaproteobacteria</taxon>
        <taxon>sulfur-oxidizing symbionts</taxon>
    </lineage>
</organism>
<keyword evidence="3 5" id="KW-1133">Transmembrane helix</keyword>
<proteinExistence type="predicted"/>
<dbReference type="RefSeq" id="WP_078483240.1">
    <property type="nucleotide sequence ID" value="NZ_MPRL01000017.1"/>
</dbReference>
<evidence type="ECO:0000313" key="7">
    <source>
        <dbReference type="Proteomes" id="UP000191110"/>
    </source>
</evidence>
<evidence type="ECO:0000256" key="1">
    <source>
        <dbReference type="ARBA" id="ARBA00004141"/>
    </source>
</evidence>
<dbReference type="EMBL" id="MPRL01000017">
    <property type="protein sequence ID" value="OOZ40825.1"/>
    <property type="molecule type" value="Genomic_DNA"/>
</dbReference>
<dbReference type="OrthoDB" id="9810601at2"/>
<comment type="caution">
    <text evidence="6">The sequence shown here is derived from an EMBL/GenBank/DDBJ whole genome shotgun (WGS) entry which is preliminary data.</text>
</comment>
<dbReference type="PANTHER" id="PTHR36926">
    <property type="entry name" value="COLICIN V PRODUCTION PROTEIN"/>
    <property type="match status" value="1"/>
</dbReference>
<feature type="transmembrane region" description="Helical" evidence="5">
    <location>
        <begin position="6"/>
        <end position="25"/>
    </location>
</feature>
<dbReference type="GO" id="GO:0016020">
    <property type="term" value="C:membrane"/>
    <property type="evidence" value="ECO:0007669"/>
    <property type="project" value="UniProtKB-SubCell"/>
</dbReference>
<dbReference type="InterPro" id="IPR052719">
    <property type="entry name" value="CvpA-like"/>
</dbReference>
<gene>
    <name evidence="6" type="ORF">BOW53_06295</name>
</gene>
<dbReference type="PANTHER" id="PTHR36926:SF1">
    <property type="entry name" value="COLICIN V PRODUCTION PROTEIN"/>
    <property type="match status" value="1"/>
</dbReference>
<dbReference type="InterPro" id="IPR003825">
    <property type="entry name" value="Colicin-V_CvpA"/>
</dbReference>
<evidence type="ECO:0000256" key="3">
    <source>
        <dbReference type="ARBA" id="ARBA00022989"/>
    </source>
</evidence>
<dbReference type="Proteomes" id="UP000191110">
    <property type="component" value="Unassembled WGS sequence"/>
</dbReference>